<dbReference type="UniPathway" id="UPA00075">
    <property type="reaction ID" value="UER00335"/>
</dbReference>
<protein>
    <recommendedName>
        <fullName evidence="8 10">Adenylosuccinate synthetase</fullName>
        <shortName evidence="8">AMPSase</shortName>
        <shortName evidence="8">AdSS</shortName>
        <ecNumber evidence="8 10">6.3.4.4</ecNumber>
    </recommendedName>
    <alternativeName>
        <fullName evidence="8">IMP--aspartate ligase</fullName>
    </alternativeName>
</protein>
<dbReference type="CDD" id="cd03108">
    <property type="entry name" value="AdSS"/>
    <property type="match status" value="1"/>
</dbReference>
<feature type="binding site" description="in other chain" evidence="8">
    <location>
        <begin position="41"/>
        <end position="44"/>
    </location>
    <ligand>
        <name>IMP</name>
        <dbReference type="ChEBI" id="CHEBI:58053"/>
        <note>ligand shared between dimeric partners</note>
    </ligand>
</feature>
<feature type="binding site" description="in other chain" evidence="8">
    <location>
        <begin position="16"/>
        <end position="19"/>
    </location>
    <ligand>
        <name>IMP</name>
        <dbReference type="ChEBI" id="CHEBI:58053"/>
        <note>ligand shared between dimeric partners</note>
    </ligand>
</feature>
<evidence type="ECO:0000256" key="4">
    <source>
        <dbReference type="ARBA" id="ARBA00022741"/>
    </source>
</evidence>
<dbReference type="PROSITE" id="PS00513">
    <property type="entry name" value="ADENYLOSUCCIN_SYN_2"/>
    <property type="match status" value="1"/>
</dbReference>
<comment type="subunit">
    <text evidence="1 8">Homodimer.</text>
</comment>
<dbReference type="GO" id="GO:0005737">
    <property type="term" value="C:cytoplasm"/>
    <property type="evidence" value="ECO:0007669"/>
    <property type="project" value="UniProtKB-SubCell"/>
</dbReference>
<dbReference type="InterPro" id="IPR018220">
    <property type="entry name" value="Adenylosuccin_syn_GTP-bd"/>
</dbReference>
<feature type="binding site" description="in other chain" evidence="8">
    <location>
        <position position="225"/>
    </location>
    <ligand>
        <name>IMP</name>
        <dbReference type="ChEBI" id="CHEBI:58053"/>
        <note>ligand shared between dimeric partners</note>
    </ligand>
</feature>
<feature type="active site" evidence="9">
    <location>
        <position position="142"/>
    </location>
</feature>
<dbReference type="FunFam" id="3.90.170.10:FF:000001">
    <property type="entry name" value="Adenylosuccinate synthetase"/>
    <property type="match status" value="1"/>
</dbReference>
<accession>A0A4P7AKN4</accession>
<feature type="binding site" evidence="8">
    <location>
        <position position="145"/>
    </location>
    <ligand>
        <name>IMP</name>
        <dbReference type="ChEBI" id="CHEBI:58053"/>
        <note>ligand shared between dimeric partners</note>
    </ligand>
</feature>
<keyword evidence="4 8" id="KW-0547">Nucleotide-binding</keyword>
<feature type="binding site" evidence="8">
    <location>
        <begin position="332"/>
        <end position="334"/>
    </location>
    <ligand>
        <name>GTP</name>
        <dbReference type="ChEBI" id="CHEBI:37565"/>
    </ligand>
</feature>
<feature type="binding site" evidence="8">
    <location>
        <position position="306"/>
    </location>
    <ligand>
        <name>GTP</name>
        <dbReference type="ChEBI" id="CHEBI:37565"/>
    </ligand>
</feature>
<name>A0A4P7AKN4_9MOLU</name>
<feature type="binding site" evidence="8">
    <location>
        <begin position="15"/>
        <end position="21"/>
    </location>
    <ligand>
        <name>GTP</name>
        <dbReference type="ChEBI" id="CHEBI:37565"/>
    </ligand>
</feature>
<dbReference type="InterPro" id="IPR042110">
    <property type="entry name" value="Adenylosuccinate_synth_dom2"/>
</dbReference>
<comment type="function">
    <text evidence="8">Plays an important role in the de novo pathway of purine nucleotide biosynthesis. Catalyzes the first committed step in the biosynthesis of AMP from IMP.</text>
</comment>
<evidence type="ECO:0000256" key="10">
    <source>
        <dbReference type="RuleBase" id="RU000520"/>
    </source>
</evidence>
<dbReference type="RefSeq" id="WP_134298353.1">
    <property type="nucleotide sequence ID" value="NZ_CP038013.1"/>
</dbReference>
<gene>
    <name evidence="8 11" type="primary">purA</name>
    <name evidence="11" type="ORF">SGLAD_v1c10070</name>
</gene>
<dbReference type="PROSITE" id="PS01266">
    <property type="entry name" value="ADENYLOSUCCIN_SYN_1"/>
    <property type="match status" value="1"/>
</dbReference>
<dbReference type="InterPro" id="IPR042109">
    <property type="entry name" value="Adenylosuccinate_synth_dom1"/>
</dbReference>
<comment type="pathway">
    <text evidence="8 10">Purine metabolism; AMP biosynthesis via de novo pathway; AMP from IMP: step 1/2.</text>
</comment>
<feature type="active site" description="Proton acceptor" evidence="8">
    <location>
        <position position="16"/>
    </location>
</feature>
<keyword evidence="6 8" id="KW-0460">Magnesium</keyword>
<feature type="binding site" description="in other chain" evidence="8">
    <location>
        <position position="131"/>
    </location>
    <ligand>
        <name>IMP</name>
        <dbReference type="ChEBI" id="CHEBI:58053"/>
        <note>ligand shared between dimeric partners</note>
    </ligand>
</feature>
<evidence type="ECO:0000256" key="5">
    <source>
        <dbReference type="ARBA" id="ARBA00022755"/>
    </source>
</evidence>
<comment type="subcellular location">
    <subcellularLocation>
        <location evidence="8">Cytoplasm</location>
    </subcellularLocation>
</comment>
<dbReference type="GO" id="GO:0000287">
    <property type="term" value="F:magnesium ion binding"/>
    <property type="evidence" value="ECO:0007669"/>
    <property type="project" value="UniProtKB-UniRule"/>
</dbReference>
<dbReference type="NCBIfam" id="NF002223">
    <property type="entry name" value="PRK01117.1"/>
    <property type="match status" value="1"/>
</dbReference>
<feature type="binding site" evidence="8">
    <location>
        <position position="16"/>
    </location>
    <ligand>
        <name>Mg(2+)</name>
        <dbReference type="ChEBI" id="CHEBI:18420"/>
    </ligand>
</feature>
<organism evidence="11 12">
    <name type="scientific">Spiroplasma gladiatoris</name>
    <dbReference type="NCBI Taxonomy" id="2143"/>
    <lineage>
        <taxon>Bacteria</taxon>
        <taxon>Bacillati</taxon>
        <taxon>Mycoplasmatota</taxon>
        <taxon>Mollicutes</taxon>
        <taxon>Entomoplasmatales</taxon>
        <taxon>Spiroplasmataceae</taxon>
        <taxon>Spiroplasma</taxon>
    </lineage>
</organism>
<evidence type="ECO:0000256" key="2">
    <source>
        <dbReference type="ARBA" id="ARBA00022598"/>
    </source>
</evidence>
<evidence type="ECO:0000256" key="1">
    <source>
        <dbReference type="ARBA" id="ARBA00011738"/>
    </source>
</evidence>
<evidence type="ECO:0000256" key="8">
    <source>
        <dbReference type="HAMAP-Rule" id="MF_00011"/>
    </source>
</evidence>
<comment type="catalytic activity">
    <reaction evidence="8 10">
        <text>IMP + L-aspartate + GTP = N(6)-(1,2-dicarboxyethyl)-AMP + GDP + phosphate + 2 H(+)</text>
        <dbReference type="Rhea" id="RHEA:15753"/>
        <dbReference type="ChEBI" id="CHEBI:15378"/>
        <dbReference type="ChEBI" id="CHEBI:29991"/>
        <dbReference type="ChEBI" id="CHEBI:37565"/>
        <dbReference type="ChEBI" id="CHEBI:43474"/>
        <dbReference type="ChEBI" id="CHEBI:57567"/>
        <dbReference type="ChEBI" id="CHEBI:58053"/>
        <dbReference type="ChEBI" id="CHEBI:58189"/>
        <dbReference type="EC" id="6.3.4.4"/>
    </reaction>
</comment>
<dbReference type="InterPro" id="IPR033128">
    <property type="entry name" value="Adenylosuccin_syn_Lys_AS"/>
</dbReference>
<dbReference type="GO" id="GO:0004019">
    <property type="term" value="F:adenylosuccinate synthase activity"/>
    <property type="evidence" value="ECO:0007669"/>
    <property type="project" value="UniProtKB-UniRule"/>
</dbReference>
<feature type="binding site" evidence="8">
    <location>
        <begin position="300"/>
        <end position="306"/>
    </location>
    <ligand>
        <name>substrate</name>
    </ligand>
</feature>
<dbReference type="Pfam" id="PF00709">
    <property type="entry name" value="Adenylsucc_synt"/>
    <property type="match status" value="1"/>
</dbReference>
<keyword evidence="3 8" id="KW-0479">Metal-binding</keyword>
<feature type="binding site" evidence="8">
    <location>
        <position position="43"/>
    </location>
    <ligand>
        <name>Mg(2+)</name>
        <dbReference type="ChEBI" id="CHEBI:18420"/>
    </ligand>
</feature>
<evidence type="ECO:0000256" key="7">
    <source>
        <dbReference type="ARBA" id="ARBA00023134"/>
    </source>
</evidence>
<keyword evidence="12" id="KW-1185">Reference proteome</keyword>
<dbReference type="Proteomes" id="UP000294309">
    <property type="component" value="Chromosome"/>
</dbReference>
<evidence type="ECO:0000313" key="11">
    <source>
        <dbReference type="EMBL" id="QBQ08206.1"/>
    </source>
</evidence>
<dbReference type="SUPFAM" id="SSF52540">
    <property type="entry name" value="P-loop containing nucleoside triphosphate hydrolases"/>
    <property type="match status" value="1"/>
</dbReference>
<dbReference type="FunFam" id="1.10.300.10:FF:000001">
    <property type="entry name" value="Adenylosuccinate synthetase"/>
    <property type="match status" value="1"/>
</dbReference>
<sequence>MKNYNTLVVVGSQWGDEGKGKITDYFSQVTNLVVRYSGGDNAGHQINFNGEKHKVRIVPSGIFNRNVVNIIGNGCVVNLEQLNEELDLIYKTVPNHGTLLISNRAQLVLPYHIQIDEAQEVARGKNKIGTTKRGIGPAYQDKVSRSGIRVGDLFRNNFKEKFKGIWEYQKNFLKKMFDVEILDFETIYTNLIKNFEKIKNNVIECGEYLESAIKEGKKVLFEGAQGAMLDIDHGTYPFVTSSNCSASNVALGSGISFKYIDSVLGVVKAYSTRVGAGGFPVELLNEIGDGIRIRGNEFGSNTKRPRRVGWIDLVALKYAIRSSAIDKIFITLLDVLSGVDEIKLCTSYKLGDKKLTSPPPTAEEFEECVAEYIITPGWNEDITNVKSYSELPNEAKNYLKLIEKFCEVNLVGFSVGPDRTQTVLLEEIF</sequence>
<comment type="similarity">
    <text evidence="8 10">Belongs to the adenylosuccinate synthetase family.</text>
</comment>
<dbReference type="NCBIfam" id="TIGR00184">
    <property type="entry name" value="purA"/>
    <property type="match status" value="1"/>
</dbReference>
<keyword evidence="2 8" id="KW-0436">Ligase</keyword>
<dbReference type="InterPro" id="IPR042111">
    <property type="entry name" value="Adenylosuccinate_synth_dom3"/>
</dbReference>
<dbReference type="PANTHER" id="PTHR11846">
    <property type="entry name" value="ADENYLOSUCCINATE SYNTHETASE"/>
    <property type="match status" value="1"/>
</dbReference>
<dbReference type="OrthoDB" id="9807553at2"/>
<dbReference type="EC" id="6.3.4.4" evidence="8 10"/>
<dbReference type="Gene3D" id="3.40.440.10">
    <property type="entry name" value="Adenylosuccinate Synthetase, subunit A, domain 1"/>
    <property type="match status" value="1"/>
</dbReference>
<proteinExistence type="inferred from homology"/>
<reference evidence="11 12" key="1">
    <citation type="submission" date="2019-03" db="EMBL/GenBank/DDBJ databases">
        <title>Complete genome sequence of Spiroplasma gladiatoris TG-1 (DSM 22552).</title>
        <authorList>
            <person name="Lin Y.-C."/>
            <person name="Chou L."/>
            <person name="Kuo C.-H."/>
        </authorList>
    </citation>
    <scope>NUCLEOTIDE SEQUENCE [LARGE SCALE GENOMIC DNA]</scope>
    <source>
        <strain evidence="11 12">TG-1</strain>
    </source>
</reference>
<keyword evidence="7 8" id="KW-0342">GTP-binding</keyword>
<dbReference type="EMBL" id="CP038013">
    <property type="protein sequence ID" value="QBQ08206.1"/>
    <property type="molecule type" value="Genomic_DNA"/>
</dbReference>
<dbReference type="AlphaFoldDB" id="A0A4P7AKN4"/>
<dbReference type="SMART" id="SM00788">
    <property type="entry name" value="Adenylsucc_synt"/>
    <property type="match status" value="1"/>
</dbReference>
<evidence type="ECO:0000313" key="12">
    <source>
        <dbReference type="Proteomes" id="UP000294309"/>
    </source>
</evidence>
<dbReference type="Gene3D" id="1.10.300.10">
    <property type="entry name" value="Adenylosuccinate Synthetase, subunit A, domain 2"/>
    <property type="match status" value="1"/>
</dbReference>
<dbReference type="KEGG" id="sgq:SGLAD_v1c10070"/>
<dbReference type="PANTHER" id="PTHR11846:SF0">
    <property type="entry name" value="ADENYLOSUCCINATE SYNTHETASE"/>
    <property type="match status" value="1"/>
</dbReference>
<evidence type="ECO:0000256" key="3">
    <source>
        <dbReference type="ARBA" id="ARBA00022723"/>
    </source>
</evidence>
<dbReference type="GO" id="GO:0044208">
    <property type="term" value="P:'de novo' AMP biosynthetic process"/>
    <property type="evidence" value="ECO:0007669"/>
    <property type="project" value="UniProtKB-UniRule"/>
</dbReference>
<dbReference type="GO" id="GO:0005525">
    <property type="term" value="F:GTP binding"/>
    <property type="evidence" value="ECO:0007669"/>
    <property type="project" value="UniProtKB-UniRule"/>
</dbReference>
<feature type="binding site" description="in other chain" evidence="8">
    <location>
        <position position="304"/>
    </location>
    <ligand>
        <name>IMP</name>
        <dbReference type="ChEBI" id="CHEBI:58053"/>
        <note>ligand shared between dimeric partners</note>
    </ligand>
</feature>
<feature type="binding site" description="in other chain" evidence="8">
    <location>
        <position position="240"/>
    </location>
    <ligand>
        <name>IMP</name>
        <dbReference type="ChEBI" id="CHEBI:58053"/>
        <note>ligand shared between dimeric partners</note>
    </ligand>
</feature>
<feature type="binding site" evidence="8">
    <location>
        <begin position="43"/>
        <end position="45"/>
    </location>
    <ligand>
        <name>GTP</name>
        <dbReference type="ChEBI" id="CHEBI:37565"/>
    </ligand>
</feature>
<dbReference type="HAMAP" id="MF_00011">
    <property type="entry name" value="Adenylosucc_synth"/>
    <property type="match status" value="1"/>
</dbReference>
<feature type="binding site" evidence="8">
    <location>
        <begin position="414"/>
        <end position="416"/>
    </location>
    <ligand>
        <name>GTP</name>
        <dbReference type="ChEBI" id="CHEBI:37565"/>
    </ligand>
</feature>
<evidence type="ECO:0000256" key="9">
    <source>
        <dbReference type="PROSITE-ProRule" id="PRU10134"/>
    </source>
</evidence>
<feature type="active site" description="Proton donor" evidence="8">
    <location>
        <position position="44"/>
    </location>
</feature>
<dbReference type="InterPro" id="IPR001114">
    <property type="entry name" value="Adenylosuccinate_synthetase"/>
</dbReference>
<keyword evidence="5 8" id="KW-0658">Purine biosynthesis</keyword>
<dbReference type="InterPro" id="IPR027417">
    <property type="entry name" value="P-loop_NTPase"/>
</dbReference>
<evidence type="ECO:0000256" key="6">
    <source>
        <dbReference type="ARBA" id="ARBA00022842"/>
    </source>
</evidence>
<dbReference type="GO" id="GO:0046040">
    <property type="term" value="P:IMP metabolic process"/>
    <property type="evidence" value="ECO:0007669"/>
    <property type="project" value="TreeGrafter"/>
</dbReference>
<comment type="cofactor">
    <cofactor evidence="8">
        <name>Mg(2+)</name>
        <dbReference type="ChEBI" id="CHEBI:18420"/>
    </cofactor>
    <text evidence="8">Binds 1 Mg(2+) ion per subunit.</text>
</comment>
<keyword evidence="8" id="KW-0963">Cytoplasm</keyword>
<dbReference type="Gene3D" id="3.90.170.10">
    <property type="entry name" value="Adenylosuccinate Synthetase, subunit A, domain 3"/>
    <property type="match status" value="1"/>
</dbReference>